<evidence type="ECO:0000313" key="2">
    <source>
        <dbReference type="Proteomes" id="UP000250043"/>
    </source>
</evidence>
<accession>A0A8E2B5K9</accession>
<evidence type="ECO:0000313" key="1">
    <source>
        <dbReference type="EMBL" id="OCH92430.1"/>
    </source>
</evidence>
<dbReference type="OrthoDB" id="654211at2759"/>
<organism evidence="1 2">
    <name type="scientific">Obba rivulosa</name>
    <dbReference type="NCBI Taxonomy" id="1052685"/>
    <lineage>
        <taxon>Eukaryota</taxon>
        <taxon>Fungi</taxon>
        <taxon>Dikarya</taxon>
        <taxon>Basidiomycota</taxon>
        <taxon>Agaricomycotina</taxon>
        <taxon>Agaricomycetes</taxon>
        <taxon>Polyporales</taxon>
        <taxon>Gelatoporiaceae</taxon>
        <taxon>Obba</taxon>
    </lineage>
</organism>
<protein>
    <submittedName>
        <fullName evidence="1">Uncharacterized protein</fullName>
    </submittedName>
</protein>
<dbReference type="AlphaFoldDB" id="A0A8E2B5K9"/>
<dbReference type="EMBL" id="KV722369">
    <property type="protein sequence ID" value="OCH92430.1"/>
    <property type="molecule type" value="Genomic_DNA"/>
</dbReference>
<sequence>MPDFPKAKCVHPGCNKSIASKDMWRHKKTHLTGNQRIRESWLCGRPGCDYISLHKDNVQTHRWEHSAIKLRCTMVRTTPSGMVKRCKLVTVKPRSYESHMWRLHGIKWKVPRAPHADEPVLRISSIAVSEYNLEVESQLAPEGERPISQSQSSIFQGPPSVAPAMGDVGMSTVEFAYAAPALSHVSVDGEVNPTARYDSLVSDLSLHTSTPPSEYFSATLLDPLSINFASSASRAASSLTPSFLTAPRSNNVHYGKSNIDSLPSAQSSLVSVGAPYIGPLQSSSTMAMIPHSSGHFMRANGRSTWMPPTQSGYTALGSMYASPVAAMTVPSTTDNSPTQLDDWDPGLRFNSPVSASLSAPPLFPPDMTISEDWNSCFSGSTYTAFQPDPSTAQVSVSDPEHIFRQTSNSDSGTYSPVEFTCLSTSTRF</sequence>
<gene>
    <name evidence="1" type="ORF">OBBRIDRAFT_451750</name>
</gene>
<name>A0A8E2B5K9_9APHY</name>
<dbReference type="Proteomes" id="UP000250043">
    <property type="component" value="Unassembled WGS sequence"/>
</dbReference>
<keyword evidence="2" id="KW-1185">Reference proteome</keyword>
<reference evidence="1 2" key="1">
    <citation type="submission" date="2016-07" db="EMBL/GenBank/DDBJ databases">
        <title>Draft genome of the white-rot fungus Obba rivulosa 3A-2.</title>
        <authorList>
            <consortium name="DOE Joint Genome Institute"/>
            <person name="Miettinen O."/>
            <person name="Riley R."/>
            <person name="Acob R."/>
            <person name="Barry K."/>
            <person name="Cullen D."/>
            <person name="De Vries R."/>
            <person name="Hainaut M."/>
            <person name="Hatakka A."/>
            <person name="Henrissat B."/>
            <person name="Hilden K."/>
            <person name="Kuo R."/>
            <person name="Labutti K."/>
            <person name="Lipzen A."/>
            <person name="Makela M.R."/>
            <person name="Sandor L."/>
            <person name="Spatafora J.W."/>
            <person name="Grigoriev I.V."/>
            <person name="Hibbett D.S."/>
        </authorList>
    </citation>
    <scope>NUCLEOTIDE SEQUENCE [LARGE SCALE GENOMIC DNA]</scope>
    <source>
        <strain evidence="1 2">3A-2</strain>
    </source>
</reference>
<proteinExistence type="predicted"/>